<evidence type="ECO:0000313" key="3">
    <source>
        <dbReference type="Proteomes" id="UP001259347"/>
    </source>
</evidence>
<dbReference type="PROSITE" id="PS51318">
    <property type="entry name" value="TAT"/>
    <property type="match status" value="1"/>
</dbReference>
<organism evidence="2 3">
    <name type="scientific">Microbacterium resistens</name>
    <dbReference type="NCBI Taxonomy" id="156977"/>
    <lineage>
        <taxon>Bacteria</taxon>
        <taxon>Bacillati</taxon>
        <taxon>Actinomycetota</taxon>
        <taxon>Actinomycetes</taxon>
        <taxon>Micrococcales</taxon>
        <taxon>Microbacteriaceae</taxon>
        <taxon>Microbacterium</taxon>
    </lineage>
</organism>
<dbReference type="InterPro" id="IPR006311">
    <property type="entry name" value="TAT_signal"/>
</dbReference>
<proteinExistence type="predicted"/>
<comment type="caution">
    <text evidence="2">The sequence shown here is derived from an EMBL/GenBank/DDBJ whole genome shotgun (WGS) entry which is preliminary data.</text>
</comment>
<evidence type="ECO:0008006" key="4">
    <source>
        <dbReference type="Google" id="ProtNLM"/>
    </source>
</evidence>
<keyword evidence="1" id="KW-0732">Signal</keyword>
<accession>A0ABU1S8A7</accession>
<protein>
    <recommendedName>
        <fullName evidence="4">Tat pathway signal sequence domain protein</fullName>
    </recommendedName>
</protein>
<keyword evidence="3" id="KW-1185">Reference proteome</keyword>
<dbReference type="EMBL" id="JAVDUM010000002">
    <property type="protein sequence ID" value="MDR6865844.1"/>
    <property type="molecule type" value="Genomic_DNA"/>
</dbReference>
<dbReference type="Proteomes" id="UP001259347">
    <property type="component" value="Unassembled WGS sequence"/>
</dbReference>
<reference evidence="2 3" key="1">
    <citation type="submission" date="2023-07" db="EMBL/GenBank/DDBJ databases">
        <title>Sorghum-associated microbial communities from plants grown in Nebraska, USA.</title>
        <authorList>
            <person name="Schachtman D."/>
        </authorList>
    </citation>
    <scope>NUCLEOTIDE SEQUENCE [LARGE SCALE GENOMIC DNA]</scope>
    <source>
        <strain evidence="2 3">2980</strain>
    </source>
</reference>
<feature type="chain" id="PRO_5046589211" description="Tat pathway signal sequence domain protein" evidence="1">
    <location>
        <begin position="31"/>
        <end position="209"/>
    </location>
</feature>
<dbReference type="RefSeq" id="WP_310017053.1">
    <property type="nucleotide sequence ID" value="NZ_JAVDUM010000002.1"/>
</dbReference>
<evidence type="ECO:0000313" key="2">
    <source>
        <dbReference type="EMBL" id="MDR6865844.1"/>
    </source>
</evidence>
<gene>
    <name evidence="2" type="ORF">J2Y69_000429</name>
</gene>
<sequence length="209" mass="21287">MTNSESLGTPNGVRRRTVLKGAAWSMPVVAAAVALPNAAASTDCACFVPSTLGQGVSFGVTELTGGQGKVVYNSGFGIDGTQCAHTSQTYQVTVLSTTLTMSDGQGYTGTIISGGTTNNSFAFSHGAVPVNLRFDGVHFPDGNYSSFGGNVPVSPQSLTVVAQFDWDGKQCTKTLNYAFSLGGAGFTSGQVSGGTAVIGVSYQMQIVGA</sequence>
<name>A0ABU1S8A7_9MICO</name>
<feature type="signal peptide" evidence="1">
    <location>
        <begin position="1"/>
        <end position="30"/>
    </location>
</feature>
<evidence type="ECO:0000256" key="1">
    <source>
        <dbReference type="SAM" id="SignalP"/>
    </source>
</evidence>